<protein>
    <submittedName>
        <fullName evidence="1">Uncharacterized protein</fullName>
    </submittedName>
</protein>
<dbReference type="Proteomes" id="UP000320710">
    <property type="component" value="Unassembled WGS sequence"/>
</dbReference>
<comment type="caution">
    <text evidence="1">The sequence shown here is derived from an EMBL/GenBank/DDBJ whole genome shotgun (WGS) entry which is preliminary data.</text>
</comment>
<evidence type="ECO:0000313" key="2">
    <source>
        <dbReference type="Proteomes" id="UP000320710"/>
    </source>
</evidence>
<accession>A0AA46K1P5</accession>
<reference evidence="1 2" key="2">
    <citation type="submission" date="2019-07" db="EMBL/GenBank/DDBJ databases">
        <title>Investigation of anaerobic lignin degradation for improved lignocellulosic biofuels.</title>
        <authorList>
            <person name="Deangelis K.PhD."/>
        </authorList>
    </citation>
    <scope>NUCLEOTIDE SEQUENCE [LARGE SCALE GENOMIC DNA]</scope>
    <source>
        <strain evidence="1 2">106R</strain>
    </source>
</reference>
<dbReference type="EMBL" id="VFMJ01000001">
    <property type="protein sequence ID" value="TQI82966.1"/>
    <property type="molecule type" value="Genomic_DNA"/>
</dbReference>
<name>A0AA46K1P5_SERMA</name>
<sequence>MAKRDDIFKVGEVWQSPRGTLYKVMAVDGNQATLRLGSFGDDRIVRRWVHQNYGWKLWAEAQEKAL</sequence>
<gene>
    <name evidence="1" type="ORF">FHU12_0428</name>
</gene>
<dbReference type="AlphaFoldDB" id="A0AA46K1P5"/>
<reference evidence="1 2" key="1">
    <citation type="submission" date="2019-06" db="EMBL/GenBank/DDBJ databases">
        <authorList>
            <person name="Deangelis K."/>
            <person name="Huntemann M."/>
            <person name="Clum A."/>
            <person name="Pillay M."/>
            <person name="Palaniappan K."/>
            <person name="Varghese N."/>
            <person name="Mikhailova N."/>
            <person name="Stamatis D."/>
            <person name="Reddy T."/>
            <person name="Daum C."/>
            <person name="Shapiro N."/>
            <person name="Ivanova N."/>
            <person name="Kyrpides N."/>
            <person name="Woyke T."/>
        </authorList>
    </citation>
    <scope>NUCLEOTIDE SEQUENCE [LARGE SCALE GENOMIC DNA]</scope>
    <source>
        <strain evidence="1 2">106R</strain>
    </source>
</reference>
<proteinExistence type="predicted"/>
<evidence type="ECO:0000313" key="1">
    <source>
        <dbReference type="EMBL" id="TQI82966.1"/>
    </source>
</evidence>
<organism evidence="1 2">
    <name type="scientific">Serratia marcescens</name>
    <dbReference type="NCBI Taxonomy" id="615"/>
    <lineage>
        <taxon>Bacteria</taxon>
        <taxon>Pseudomonadati</taxon>
        <taxon>Pseudomonadota</taxon>
        <taxon>Gammaproteobacteria</taxon>
        <taxon>Enterobacterales</taxon>
        <taxon>Yersiniaceae</taxon>
        <taxon>Serratia</taxon>
    </lineage>
</organism>
<dbReference type="RefSeq" id="WP_141967106.1">
    <property type="nucleotide sequence ID" value="NZ_VFMJ01000001.1"/>
</dbReference>